<dbReference type="GeneID" id="58922725"/>
<dbReference type="RefSeq" id="WP_042021292.1">
    <property type="nucleotide sequence ID" value="NZ_CDBW01000023.1"/>
</dbReference>
<gene>
    <name evidence="2" type="ORF">BJD16_15000</name>
</gene>
<sequence length="258" mass="28142">MKFLIPLLLSVLALPLWAAPTVVSAVPVLHGINLSLLADTGIEARYLPPARLPLNRLPGWLNKVDVATLGQADALLTMESLQPDLAIYPLLRQRQIRIVPIDVAQELAPAGAKVTLRPDGEGDYFWLDFGNLTLMGNVAARDLARVWPAQSAQIERNRQRLLRAVQGSAMAIDNLLLEHNVASLAVADERLMPLALALGLPLVAEQDADLVLTSRPAKGEARRMWQPDPLLRMGGQSIEVWLAQNQQALSHQLAPSAE</sequence>
<dbReference type="Proteomes" id="UP000179934">
    <property type="component" value="Unassembled WGS sequence"/>
</dbReference>
<feature type="signal peptide" evidence="1">
    <location>
        <begin position="1"/>
        <end position="18"/>
    </location>
</feature>
<evidence type="ECO:0000313" key="3">
    <source>
        <dbReference type="Proteomes" id="UP000179934"/>
    </source>
</evidence>
<protein>
    <recommendedName>
        <fullName evidence="4">ABC transporter substrate-binding protein</fullName>
    </recommendedName>
</protein>
<comment type="caution">
    <text evidence="2">The sequence shown here is derived from an EMBL/GenBank/DDBJ whole genome shotgun (WGS) entry which is preliminary data.</text>
</comment>
<reference evidence="2 3" key="1">
    <citation type="submission" date="2016-09" db="EMBL/GenBank/DDBJ databases">
        <title>Draft Genome Sequence of Aeromonas sobria Strain 08005, Isolated from Sick Rana catesbeiana.</title>
        <authorList>
            <person name="Yang Q."/>
        </authorList>
    </citation>
    <scope>NUCLEOTIDE SEQUENCE [LARGE SCALE GENOMIC DNA]</scope>
    <source>
        <strain evidence="2 3">08005</strain>
    </source>
</reference>
<dbReference type="AlphaFoldDB" id="A0A1S2CW69"/>
<dbReference type="OrthoDB" id="6104586at2"/>
<evidence type="ECO:0008006" key="4">
    <source>
        <dbReference type="Google" id="ProtNLM"/>
    </source>
</evidence>
<evidence type="ECO:0000313" key="2">
    <source>
        <dbReference type="EMBL" id="OHY91911.1"/>
    </source>
</evidence>
<feature type="chain" id="PRO_5010218707" description="ABC transporter substrate-binding protein" evidence="1">
    <location>
        <begin position="19"/>
        <end position="258"/>
    </location>
</feature>
<evidence type="ECO:0000256" key="1">
    <source>
        <dbReference type="SAM" id="SignalP"/>
    </source>
</evidence>
<accession>A0A1S2CW69</accession>
<keyword evidence="1" id="KW-0732">Signal</keyword>
<dbReference type="SUPFAM" id="SSF53807">
    <property type="entry name" value="Helical backbone' metal receptor"/>
    <property type="match status" value="1"/>
</dbReference>
<proteinExistence type="predicted"/>
<name>A0A1S2CW69_AERSO</name>
<organism evidence="2 3">
    <name type="scientific">Aeromonas sobria</name>
    <dbReference type="NCBI Taxonomy" id="646"/>
    <lineage>
        <taxon>Bacteria</taxon>
        <taxon>Pseudomonadati</taxon>
        <taxon>Pseudomonadota</taxon>
        <taxon>Gammaproteobacteria</taxon>
        <taxon>Aeromonadales</taxon>
        <taxon>Aeromonadaceae</taxon>
        <taxon>Aeromonas</taxon>
    </lineage>
</organism>
<dbReference type="STRING" id="646.BJD16_15000"/>
<dbReference type="EMBL" id="MKFU01000018">
    <property type="protein sequence ID" value="OHY91911.1"/>
    <property type="molecule type" value="Genomic_DNA"/>
</dbReference>